<dbReference type="InterPro" id="IPR006517">
    <property type="entry name" value="Phage_terminase_lsu-like_C"/>
</dbReference>
<evidence type="ECO:0000313" key="2">
    <source>
        <dbReference type="Proteomes" id="UP000317365"/>
    </source>
</evidence>
<accession>A0A515EKD0</accession>
<sequence length="530" mass="60661">MAKQKRLKDKEFLDELRAFADEQRRLIEAECDGFSTDHAARDKRASRAQNDFEFFGKTYFPHYIKGDPSAFHRWFYDNVPPMLDMKVGQLIEVSAPRGEAKSTLGTQLINLWLMVTERQWFLPIVMDSFDQAATMLEAIKAELESNPRLAMDFPNACGRGRVWNAGVIVTANGRKVQAFGSGKKMRGLRHGPHRPGFVTLDDIENDDNVRSKEQRDKTEAWVKKVVMPLGPPDGSMHILYLNTILHYDSVANRFHRNPLWKRVKFKAIARWPDRMDLWQAWEEMFINEGEEVADAYYAANKAAMDLGAEVSWPTVRPLLRLMKIRASDHHAFDCEYQNDPTNDENGFFQNMQYWVQPVREWVFYGAHDPSLGKNNKSRDPSACLVGGFDRASGKLSVVEAVVARMIPDRQISQIIEFQKVYRCLVWGVESIQFQEFFRQELIKRSAAAGVPVPAVALTPHSDKDLRIESLSPHVNNGLILFNQAHTVLNTQVRHWPEADHDDGPDALHMLWMLAQSRAGGIPKIRTGKTR</sequence>
<keyword evidence="2" id="KW-1185">Reference proteome</keyword>
<organism evidence="1 2">
    <name type="scientific">Rhodoferax aquaticus</name>
    <dbReference type="NCBI Taxonomy" id="2527691"/>
    <lineage>
        <taxon>Bacteria</taxon>
        <taxon>Pseudomonadati</taxon>
        <taxon>Pseudomonadota</taxon>
        <taxon>Betaproteobacteria</taxon>
        <taxon>Burkholderiales</taxon>
        <taxon>Comamonadaceae</taxon>
        <taxon>Rhodoferax</taxon>
    </lineage>
</organism>
<protein>
    <recommendedName>
        <fullName evidence="3">Terminase large subunit gp17-like C-terminal domain-containing protein</fullName>
    </recommendedName>
</protein>
<dbReference type="EMBL" id="CP036282">
    <property type="protein sequence ID" value="QDL53111.1"/>
    <property type="molecule type" value="Genomic_DNA"/>
</dbReference>
<evidence type="ECO:0000313" key="1">
    <source>
        <dbReference type="EMBL" id="QDL53111.1"/>
    </source>
</evidence>
<evidence type="ECO:0008006" key="3">
    <source>
        <dbReference type="Google" id="ProtNLM"/>
    </source>
</evidence>
<dbReference type="AlphaFoldDB" id="A0A515EKD0"/>
<gene>
    <name evidence="1" type="ORF">EXZ61_02395</name>
</gene>
<reference evidence="2" key="2">
    <citation type="journal article" date="2020" name="Int. J. Syst. Evol. Microbiol.">
        <title>Genomic insights into a novel species Rhodoferax aquaticus sp. nov., isolated from freshwater.</title>
        <authorList>
            <person name="Li T."/>
            <person name="Zhuo Y."/>
            <person name="Jin C.Z."/>
            <person name="Wu X."/>
            <person name="Ko S.R."/>
            <person name="Jin F.J."/>
            <person name="Ahn C.Y."/>
            <person name="Oh H.M."/>
            <person name="Lee H.G."/>
            <person name="Jin L."/>
        </authorList>
    </citation>
    <scope>NUCLEOTIDE SEQUENCE [LARGE SCALE GENOMIC DNA]</scope>
    <source>
        <strain evidence="2">Gr-4</strain>
    </source>
</reference>
<dbReference type="Gene3D" id="3.30.420.240">
    <property type="match status" value="1"/>
</dbReference>
<dbReference type="InterPro" id="IPR027417">
    <property type="entry name" value="P-loop_NTPase"/>
</dbReference>
<proteinExistence type="predicted"/>
<name>A0A515EKD0_9BURK</name>
<dbReference type="RefSeq" id="WP_142808669.1">
    <property type="nucleotide sequence ID" value="NZ_CP036282.1"/>
</dbReference>
<dbReference type="Proteomes" id="UP000317365">
    <property type="component" value="Chromosome"/>
</dbReference>
<reference evidence="2" key="1">
    <citation type="submission" date="2019-02" db="EMBL/GenBank/DDBJ databases">
        <title>Complete genome sequence of Rhodoferax sp. Gr-4.</title>
        <authorList>
            <person name="Jin L."/>
        </authorList>
    </citation>
    <scope>NUCLEOTIDE SEQUENCE [LARGE SCALE GENOMIC DNA]</scope>
    <source>
        <strain evidence="2">Gr-4</strain>
    </source>
</reference>
<dbReference type="Gene3D" id="3.40.50.300">
    <property type="entry name" value="P-loop containing nucleotide triphosphate hydrolases"/>
    <property type="match status" value="1"/>
</dbReference>
<dbReference type="NCBIfam" id="TIGR01630">
    <property type="entry name" value="psiM2_ORF9"/>
    <property type="match status" value="1"/>
</dbReference>
<dbReference type="KEGG" id="rhg:EXZ61_02395"/>